<dbReference type="CDD" id="cd18186">
    <property type="entry name" value="BTB_POZ_ZBTB_KLHL-like"/>
    <property type="match status" value="1"/>
</dbReference>
<dbReference type="SUPFAM" id="SSF50965">
    <property type="entry name" value="Galactose oxidase, central domain"/>
    <property type="match status" value="1"/>
</dbReference>
<gene>
    <name evidence="5" type="ORF">V1264_019200</name>
</gene>
<dbReference type="InterPro" id="IPR011333">
    <property type="entry name" value="SKP1/BTB/POZ_sf"/>
</dbReference>
<dbReference type="EMBL" id="JBAMIC010000008">
    <property type="protein sequence ID" value="KAK7104492.1"/>
    <property type="molecule type" value="Genomic_DNA"/>
</dbReference>
<keyword evidence="2" id="KW-0677">Repeat</keyword>
<evidence type="ECO:0000313" key="6">
    <source>
        <dbReference type="Proteomes" id="UP001374579"/>
    </source>
</evidence>
<dbReference type="PROSITE" id="PS50097">
    <property type="entry name" value="BTB"/>
    <property type="match status" value="1"/>
</dbReference>
<dbReference type="InterPro" id="IPR011043">
    <property type="entry name" value="Gal_Oxase/kelch_b-propeller"/>
</dbReference>
<dbReference type="InterPro" id="IPR015915">
    <property type="entry name" value="Kelch-typ_b-propeller"/>
</dbReference>
<dbReference type="SMART" id="SM00225">
    <property type="entry name" value="BTB"/>
    <property type="match status" value="1"/>
</dbReference>
<feature type="region of interest" description="Disordered" evidence="3">
    <location>
        <begin position="677"/>
        <end position="703"/>
    </location>
</feature>
<evidence type="ECO:0000256" key="1">
    <source>
        <dbReference type="ARBA" id="ARBA00022441"/>
    </source>
</evidence>
<dbReference type="SMART" id="SM00875">
    <property type="entry name" value="BACK"/>
    <property type="match status" value="1"/>
</dbReference>
<dbReference type="AlphaFoldDB" id="A0AAN9GDN8"/>
<evidence type="ECO:0000313" key="5">
    <source>
        <dbReference type="EMBL" id="KAK7104492.1"/>
    </source>
</evidence>
<reference evidence="5 6" key="1">
    <citation type="submission" date="2024-02" db="EMBL/GenBank/DDBJ databases">
        <title>Chromosome-scale genome assembly of the rough periwinkle Littorina saxatilis.</title>
        <authorList>
            <person name="De Jode A."/>
            <person name="Faria R."/>
            <person name="Formenti G."/>
            <person name="Sims Y."/>
            <person name="Smith T.P."/>
            <person name="Tracey A."/>
            <person name="Wood J.M.D."/>
            <person name="Zagrodzka Z.B."/>
            <person name="Johannesson K."/>
            <person name="Butlin R.K."/>
            <person name="Leder E.H."/>
        </authorList>
    </citation>
    <scope>NUCLEOTIDE SEQUENCE [LARGE SCALE GENOMIC DNA]</scope>
    <source>
        <strain evidence="5">Snail1</strain>
        <tissue evidence="5">Muscle</tissue>
    </source>
</reference>
<evidence type="ECO:0000256" key="3">
    <source>
        <dbReference type="SAM" id="MobiDB-lite"/>
    </source>
</evidence>
<dbReference type="PANTHER" id="PTHR24412:SF489">
    <property type="entry name" value="RING FINGER DOMAIN AND KELCH REPEAT-CONTAINING PROTEIN DDB_G0271372"/>
    <property type="match status" value="1"/>
</dbReference>
<keyword evidence="6" id="KW-1185">Reference proteome</keyword>
<dbReference type="PANTHER" id="PTHR24412">
    <property type="entry name" value="KELCH PROTEIN"/>
    <property type="match status" value="1"/>
</dbReference>
<organism evidence="5 6">
    <name type="scientific">Littorina saxatilis</name>
    <dbReference type="NCBI Taxonomy" id="31220"/>
    <lineage>
        <taxon>Eukaryota</taxon>
        <taxon>Metazoa</taxon>
        <taxon>Spiralia</taxon>
        <taxon>Lophotrochozoa</taxon>
        <taxon>Mollusca</taxon>
        <taxon>Gastropoda</taxon>
        <taxon>Caenogastropoda</taxon>
        <taxon>Littorinimorpha</taxon>
        <taxon>Littorinoidea</taxon>
        <taxon>Littorinidae</taxon>
        <taxon>Littorina</taxon>
    </lineage>
</organism>
<dbReference type="Proteomes" id="UP001374579">
    <property type="component" value="Unassembled WGS sequence"/>
</dbReference>
<keyword evidence="1" id="KW-0880">Kelch repeat</keyword>
<proteinExistence type="predicted"/>
<name>A0AAN9GDN8_9CAEN</name>
<evidence type="ECO:0000256" key="2">
    <source>
        <dbReference type="ARBA" id="ARBA00022737"/>
    </source>
</evidence>
<feature type="compositionally biased region" description="Acidic residues" evidence="3">
    <location>
        <begin position="694"/>
        <end position="703"/>
    </location>
</feature>
<accession>A0AAN9GDN8</accession>
<dbReference type="SUPFAM" id="SSF54695">
    <property type="entry name" value="POZ domain"/>
    <property type="match status" value="1"/>
</dbReference>
<dbReference type="Gene3D" id="2.120.10.80">
    <property type="entry name" value="Kelch-type beta propeller"/>
    <property type="match status" value="2"/>
</dbReference>
<dbReference type="Pfam" id="PF00651">
    <property type="entry name" value="BTB"/>
    <property type="match status" value="1"/>
</dbReference>
<protein>
    <recommendedName>
        <fullName evidence="4">BTB domain-containing protein</fullName>
    </recommendedName>
</protein>
<comment type="caution">
    <text evidence="5">The sequence shown here is derived from an EMBL/GenBank/DDBJ whole genome shotgun (WGS) entry which is preliminary data.</text>
</comment>
<dbReference type="Gene3D" id="3.30.710.10">
    <property type="entry name" value="Potassium Channel Kv1.1, Chain A"/>
    <property type="match status" value="1"/>
</dbReference>
<dbReference type="InterPro" id="IPR011705">
    <property type="entry name" value="BACK"/>
</dbReference>
<sequence length="735" mass="83736">MLLVKVTNGNIEMSTCPSSFDSEDELENPLNQFSRSLVRGKYACKLQDMLYQQTLQNSSFCDVTLHIDNSVMKAHWAVLVMCPYFQSLYDSGMKESMSGDLNLNFGAPYAMKDAIKFLYTGEVHVTMERSRDLLEVADYLQISEMTEICVKYLRGITLNLENCVQILLLSSQHNLETYDSALTYVSAHLPELMSGTGLLDFDKSSLLSLLSDNTLSYVKREDFFCFIVRWTEHNEVHRKQAFEELFCALDLHSVPTTVFEEKIEQHPLVKGSEKCQMACLERKLKGIVGSAPCSPNMTDVIILGGGMNKDHRYRFMFYPKNINSSLFAYFVREQRWAKMPDLPYGISRPLMALTGDGQLLVIDSVMQDNSEKQKQLLCYCPLENTWTSSKMNFPEEEYDFVVHSFFACGSRLFLVASSKRRLPVPNVTPPPPPRGPRGAAVPVPPSDPPLLYHVQLLELFRETGDMTIRCGFFQRFSNSEVRAVCQQAYNSTTMDDQVIYVMGHKVAGLKCKPTNKKKSNKFFTYDLQTNRAREVYNNKMGYEPLVYGTMEGFFATRLGKVQHKFYHQGQKKITHNRNLTIKLPPKDAGREDFATTMVHDEVYIFGGRLTESQEPTTSAAKFSFTTQKWTELDPVPSPLIGAGIARGRMPVGVLRCHLECPHCTFLPLSGRTTYNVPYSGRDRDDGGSGRFYDMDDSDGSDDYDYYDYDDYEPSYSDDGWGPYLDPDELDVYDLF</sequence>
<dbReference type="Gene3D" id="1.25.40.420">
    <property type="match status" value="1"/>
</dbReference>
<dbReference type="InterPro" id="IPR000210">
    <property type="entry name" value="BTB/POZ_dom"/>
</dbReference>
<evidence type="ECO:0000259" key="4">
    <source>
        <dbReference type="PROSITE" id="PS50097"/>
    </source>
</evidence>
<feature type="domain" description="BTB" evidence="4">
    <location>
        <begin position="61"/>
        <end position="127"/>
    </location>
</feature>
<dbReference type="Pfam" id="PF07707">
    <property type="entry name" value="BACK"/>
    <property type="match status" value="1"/>
</dbReference>